<dbReference type="SMART" id="SM00732">
    <property type="entry name" value="YqgFc"/>
    <property type="match status" value="1"/>
</dbReference>
<accession>A0A931NB49</accession>
<dbReference type="NCBIfam" id="TIGR00250">
    <property type="entry name" value="RNAse_H_YqgF"/>
    <property type="match status" value="1"/>
</dbReference>
<dbReference type="InterPro" id="IPR006641">
    <property type="entry name" value="YqgF/RNaseH-like_dom"/>
</dbReference>
<dbReference type="CDD" id="cd16964">
    <property type="entry name" value="YqgF"/>
    <property type="match status" value="1"/>
</dbReference>
<dbReference type="GO" id="GO:0004518">
    <property type="term" value="F:nuclease activity"/>
    <property type="evidence" value="ECO:0007669"/>
    <property type="project" value="UniProtKB-KW"/>
</dbReference>
<dbReference type="GO" id="GO:0016788">
    <property type="term" value="F:hydrolase activity, acting on ester bonds"/>
    <property type="evidence" value="ECO:0007669"/>
    <property type="project" value="UniProtKB-UniRule"/>
</dbReference>
<sequence length="140" mass="14927">MSGPARGGLHPSEAQCPLAFDFGLKRVGVATGSRLTGQARALTTLRESGKAVFPAIERLLAEWQPDALVVGVPRHPDGQPHAMTAAAQKFAASLRGRFHKPVYEVDERYTSVEAAAQGARDLDAAAAALILEQFFRESSS</sequence>
<dbReference type="Gene3D" id="3.30.420.140">
    <property type="entry name" value="YqgF/RNase H-like domain"/>
    <property type="match status" value="1"/>
</dbReference>
<evidence type="ECO:0000256" key="3">
    <source>
        <dbReference type="ARBA" id="ARBA00022722"/>
    </source>
</evidence>
<comment type="subcellular location">
    <subcellularLocation>
        <location evidence="5">Cytoplasm</location>
    </subcellularLocation>
</comment>
<feature type="domain" description="YqgF/RNase H-like" evidence="6">
    <location>
        <begin position="15"/>
        <end position="114"/>
    </location>
</feature>
<organism evidence="7 8">
    <name type="scientific">Inhella gelatinilytica</name>
    <dbReference type="NCBI Taxonomy" id="2795030"/>
    <lineage>
        <taxon>Bacteria</taxon>
        <taxon>Pseudomonadati</taxon>
        <taxon>Pseudomonadota</taxon>
        <taxon>Betaproteobacteria</taxon>
        <taxon>Burkholderiales</taxon>
        <taxon>Sphaerotilaceae</taxon>
        <taxon>Inhella</taxon>
    </lineage>
</organism>
<evidence type="ECO:0000256" key="2">
    <source>
        <dbReference type="ARBA" id="ARBA00022517"/>
    </source>
</evidence>
<dbReference type="EC" id="3.1.-.-" evidence="5"/>
<evidence type="ECO:0000256" key="4">
    <source>
        <dbReference type="ARBA" id="ARBA00022801"/>
    </source>
</evidence>
<dbReference type="PANTHER" id="PTHR33317:SF4">
    <property type="entry name" value="POLYNUCLEOTIDYL TRANSFERASE, RIBONUCLEASE H-LIKE SUPERFAMILY PROTEIN"/>
    <property type="match status" value="1"/>
</dbReference>
<dbReference type="RefSeq" id="WP_198100807.1">
    <property type="nucleotide sequence ID" value="NZ_JAEDAL010000004.1"/>
</dbReference>
<dbReference type="GO" id="GO:0005829">
    <property type="term" value="C:cytosol"/>
    <property type="evidence" value="ECO:0007669"/>
    <property type="project" value="TreeGrafter"/>
</dbReference>
<dbReference type="PANTHER" id="PTHR33317">
    <property type="entry name" value="POLYNUCLEOTIDYL TRANSFERASE, RIBONUCLEASE H-LIKE SUPERFAMILY PROTEIN"/>
    <property type="match status" value="1"/>
</dbReference>
<evidence type="ECO:0000259" key="6">
    <source>
        <dbReference type="SMART" id="SM00732"/>
    </source>
</evidence>
<evidence type="ECO:0000256" key="1">
    <source>
        <dbReference type="ARBA" id="ARBA00022490"/>
    </source>
</evidence>
<dbReference type="InterPro" id="IPR012337">
    <property type="entry name" value="RNaseH-like_sf"/>
</dbReference>
<protein>
    <recommendedName>
        <fullName evidence="5">Putative pre-16S rRNA nuclease</fullName>
        <ecNumber evidence="5">3.1.-.-</ecNumber>
    </recommendedName>
</protein>
<dbReference type="HAMAP" id="MF_00651">
    <property type="entry name" value="Nuclease_YqgF"/>
    <property type="match status" value="1"/>
</dbReference>
<reference evidence="7" key="1">
    <citation type="submission" date="2020-12" db="EMBL/GenBank/DDBJ databases">
        <title>The genome sequence of Inhella sp. 4Y17.</title>
        <authorList>
            <person name="Liu Y."/>
        </authorList>
    </citation>
    <scope>NUCLEOTIDE SEQUENCE</scope>
    <source>
        <strain evidence="7">4Y10</strain>
    </source>
</reference>
<dbReference type="Pfam" id="PF03652">
    <property type="entry name" value="RuvX"/>
    <property type="match status" value="1"/>
</dbReference>
<keyword evidence="2 5" id="KW-0690">Ribosome biogenesis</keyword>
<evidence type="ECO:0000313" key="8">
    <source>
        <dbReference type="Proteomes" id="UP000620139"/>
    </source>
</evidence>
<keyword evidence="1 5" id="KW-0963">Cytoplasm</keyword>
<comment type="function">
    <text evidence="5">Could be a nuclease involved in processing of the 5'-end of pre-16S rRNA.</text>
</comment>
<name>A0A931NB49_9BURK</name>
<dbReference type="GO" id="GO:0000967">
    <property type="term" value="P:rRNA 5'-end processing"/>
    <property type="evidence" value="ECO:0007669"/>
    <property type="project" value="UniProtKB-UniRule"/>
</dbReference>
<dbReference type="InterPro" id="IPR005227">
    <property type="entry name" value="YqgF"/>
</dbReference>
<proteinExistence type="inferred from homology"/>
<gene>
    <name evidence="7" type="primary">ruvX</name>
    <name evidence="7" type="ORF">I7X43_10050</name>
</gene>
<keyword evidence="4 5" id="KW-0378">Hydrolase</keyword>
<dbReference type="AlphaFoldDB" id="A0A931NB49"/>
<keyword evidence="8" id="KW-1185">Reference proteome</keyword>
<dbReference type="InterPro" id="IPR037027">
    <property type="entry name" value="YqgF/RNaseH-like_dom_sf"/>
</dbReference>
<comment type="similarity">
    <text evidence="5">Belongs to the YqgF HJR family.</text>
</comment>
<dbReference type="EMBL" id="JAEDAL010000004">
    <property type="protein sequence ID" value="MBH9553188.1"/>
    <property type="molecule type" value="Genomic_DNA"/>
</dbReference>
<dbReference type="Proteomes" id="UP000620139">
    <property type="component" value="Unassembled WGS sequence"/>
</dbReference>
<comment type="caution">
    <text evidence="7">The sequence shown here is derived from an EMBL/GenBank/DDBJ whole genome shotgun (WGS) entry which is preliminary data.</text>
</comment>
<keyword evidence="3 5" id="KW-0540">Nuclease</keyword>
<evidence type="ECO:0000313" key="7">
    <source>
        <dbReference type="EMBL" id="MBH9553188.1"/>
    </source>
</evidence>
<evidence type="ECO:0000256" key="5">
    <source>
        <dbReference type="HAMAP-Rule" id="MF_00651"/>
    </source>
</evidence>
<dbReference type="SUPFAM" id="SSF53098">
    <property type="entry name" value="Ribonuclease H-like"/>
    <property type="match status" value="1"/>
</dbReference>